<evidence type="ECO:0000313" key="7">
    <source>
        <dbReference type="Proteomes" id="UP000193307"/>
    </source>
</evidence>
<organism evidence="6 7">
    <name type="scientific">Pacificibacter marinus</name>
    <dbReference type="NCBI Taxonomy" id="658057"/>
    <lineage>
        <taxon>Bacteria</taxon>
        <taxon>Pseudomonadati</taxon>
        <taxon>Pseudomonadota</taxon>
        <taxon>Alphaproteobacteria</taxon>
        <taxon>Rhodobacterales</taxon>
        <taxon>Roseobacteraceae</taxon>
        <taxon>Pacificibacter</taxon>
    </lineage>
</organism>
<comment type="subcellular location">
    <subcellularLocation>
        <location evidence="1">Periplasm</location>
    </subcellularLocation>
</comment>
<dbReference type="GO" id="GO:0042597">
    <property type="term" value="C:periplasmic space"/>
    <property type="evidence" value="ECO:0007669"/>
    <property type="project" value="UniProtKB-SubCell"/>
</dbReference>
<keyword evidence="7" id="KW-1185">Reference proteome</keyword>
<evidence type="ECO:0000256" key="2">
    <source>
        <dbReference type="ARBA" id="ARBA00009023"/>
    </source>
</evidence>
<dbReference type="Gene3D" id="3.40.190.170">
    <property type="entry name" value="Bacterial extracellular solute-binding protein, family 7"/>
    <property type="match status" value="1"/>
</dbReference>
<dbReference type="Pfam" id="PF03480">
    <property type="entry name" value="DctP"/>
    <property type="match status" value="1"/>
</dbReference>
<dbReference type="EMBL" id="FWFW01000001">
    <property type="protein sequence ID" value="SLN11697.1"/>
    <property type="molecule type" value="Genomic_DNA"/>
</dbReference>
<dbReference type="InterPro" id="IPR018389">
    <property type="entry name" value="DctP_fam"/>
</dbReference>
<evidence type="ECO:0000256" key="1">
    <source>
        <dbReference type="ARBA" id="ARBA00004418"/>
    </source>
</evidence>
<name>A0A1Y5R8P2_9RHOB</name>
<dbReference type="GO" id="GO:0015740">
    <property type="term" value="P:C4-dicarboxylate transport"/>
    <property type="evidence" value="ECO:0007669"/>
    <property type="project" value="TreeGrafter"/>
</dbReference>
<evidence type="ECO:0000256" key="3">
    <source>
        <dbReference type="ARBA" id="ARBA00022448"/>
    </source>
</evidence>
<dbReference type="AlphaFoldDB" id="A0A1Y5R8P2"/>
<keyword evidence="5" id="KW-0574">Periplasm</keyword>
<protein>
    <submittedName>
        <fullName evidence="6">2,3-diketo-L-gulonate-binding periplasmic protein YiaO</fullName>
    </submittedName>
</protein>
<evidence type="ECO:0000256" key="5">
    <source>
        <dbReference type="ARBA" id="ARBA00022764"/>
    </source>
</evidence>
<evidence type="ECO:0000256" key="4">
    <source>
        <dbReference type="ARBA" id="ARBA00022729"/>
    </source>
</evidence>
<evidence type="ECO:0000313" key="6">
    <source>
        <dbReference type="EMBL" id="SLN11697.1"/>
    </source>
</evidence>
<proteinExistence type="inferred from homology"/>
<gene>
    <name evidence="6" type="primary">yiaO_2</name>
    <name evidence="6" type="ORF">PAM7971_00078</name>
</gene>
<reference evidence="6 7" key="1">
    <citation type="submission" date="2017-03" db="EMBL/GenBank/DDBJ databases">
        <authorList>
            <person name="Afonso C.L."/>
            <person name="Miller P.J."/>
            <person name="Scott M.A."/>
            <person name="Spackman E."/>
            <person name="Goraichik I."/>
            <person name="Dimitrov K.M."/>
            <person name="Suarez D.L."/>
            <person name="Swayne D.E."/>
        </authorList>
    </citation>
    <scope>NUCLEOTIDE SEQUENCE [LARGE SCALE GENOMIC DNA]</scope>
    <source>
        <strain evidence="6 7">CECT 7971</strain>
    </source>
</reference>
<dbReference type="Proteomes" id="UP000193307">
    <property type="component" value="Unassembled WGS sequence"/>
</dbReference>
<comment type="similarity">
    <text evidence="2">Belongs to the bacterial solute-binding protein 7 family.</text>
</comment>
<keyword evidence="3" id="KW-0813">Transport</keyword>
<dbReference type="InterPro" id="IPR038404">
    <property type="entry name" value="TRAP_DctP_sf"/>
</dbReference>
<dbReference type="PANTHER" id="PTHR33376:SF7">
    <property type="entry name" value="C4-DICARBOXYLATE-BINDING PROTEIN DCTB"/>
    <property type="match status" value="1"/>
</dbReference>
<dbReference type="PANTHER" id="PTHR33376">
    <property type="match status" value="1"/>
</dbReference>
<dbReference type="STRING" id="658057.SAMN04488032_101569"/>
<keyword evidence="4" id="KW-0732">Signal</keyword>
<dbReference type="GO" id="GO:0055085">
    <property type="term" value="P:transmembrane transport"/>
    <property type="evidence" value="ECO:0007669"/>
    <property type="project" value="InterPro"/>
</dbReference>
<dbReference type="NCBIfam" id="NF037995">
    <property type="entry name" value="TRAP_S1"/>
    <property type="match status" value="1"/>
</dbReference>
<accession>A0A1Y5R8P2</accession>
<sequence length="365" mass="39721">MVRNIKFIVYKKLDFEFCLAMLAKVLLFSQGTQWEEDMNMKLLTTGAVIALMAFSGVANATELRLSHQWSNKDIRHKVAQMVADDVAAADVDLEIKIFGSKSLFKPREQYKPLSRGQLDMTVLPLSYAGGQQPSYNLTLMPGLVKNHDHAARLSESPFMDALEAKMAEDDVMVLVHGYLAGGFAGKDKCITKPEDVAGLQTRAAGKAFEQMLAGAGASIASMASSEIYNAMQTGVLSAANTSSSSFVSYRIYEQVSCYTPAADVALWFMYQPMLMNKSAFEGLNAAQQEALIAASAKAQAFYLEEAKKEDAASTQVFQDAGVEIAEMSLADFEAWRALAQTTSYAQFVADVPDGQTLLDLALAVE</sequence>